<evidence type="ECO:0000313" key="3">
    <source>
        <dbReference type="Proteomes" id="UP000290572"/>
    </source>
</evidence>
<reference evidence="2 3" key="1">
    <citation type="submission" date="2018-03" db="EMBL/GenBank/DDBJ databases">
        <title>Draft genome sequence of Rohu Carp (Labeo rohita).</title>
        <authorList>
            <person name="Das P."/>
            <person name="Kushwaha B."/>
            <person name="Joshi C.G."/>
            <person name="Kumar D."/>
            <person name="Nagpure N.S."/>
            <person name="Sahoo L."/>
            <person name="Das S.P."/>
            <person name="Bit A."/>
            <person name="Patnaik S."/>
            <person name="Meher P.K."/>
            <person name="Jayasankar P."/>
            <person name="Koringa P.G."/>
            <person name="Patel N.V."/>
            <person name="Hinsu A.T."/>
            <person name="Kumar R."/>
            <person name="Pandey M."/>
            <person name="Agarwal S."/>
            <person name="Srivastava S."/>
            <person name="Singh M."/>
            <person name="Iquebal M.A."/>
            <person name="Jaiswal S."/>
            <person name="Angadi U.B."/>
            <person name="Kumar N."/>
            <person name="Raza M."/>
            <person name="Shah T.M."/>
            <person name="Rai A."/>
            <person name="Jena J.K."/>
        </authorList>
    </citation>
    <scope>NUCLEOTIDE SEQUENCE [LARGE SCALE GENOMIC DNA]</scope>
    <source>
        <strain evidence="2">DASCIFA01</strain>
        <tissue evidence="2">Testis</tissue>
    </source>
</reference>
<keyword evidence="3" id="KW-1185">Reference proteome</keyword>
<keyword evidence="1" id="KW-0732">Signal</keyword>
<comment type="caution">
    <text evidence="2">The sequence shown here is derived from an EMBL/GenBank/DDBJ whole genome shotgun (WGS) entry which is preliminary data.</text>
</comment>
<dbReference type="Proteomes" id="UP000290572">
    <property type="component" value="Unassembled WGS sequence"/>
</dbReference>
<feature type="chain" id="PRO_5019759720" evidence="1">
    <location>
        <begin position="16"/>
        <end position="70"/>
    </location>
</feature>
<dbReference type="EMBL" id="QBIY01011284">
    <property type="protein sequence ID" value="RXN33233.1"/>
    <property type="molecule type" value="Genomic_DNA"/>
</dbReference>
<proteinExistence type="predicted"/>
<name>A0A498NMV9_LABRO</name>
<sequence>MLLIIIMSVLSPSFAQTTPAPQTTMALESTIAPAATALESTIEPAETPITLATTSEIATSATKISTNIML</sequence>
<feature type="signal peptide" evidence="1">
    <location>
        <begin position="1"/>
        <end position="15"/>
    </location>
</feature>
<protein>
    <submittedName>
        <fullName evidence="2">Uncharacterized protein</fullName>
    </submittedName>
</protein>
<gene>
    <name evidence="2" type="ORF">ROHU_015729</name>
</gene>
<evidence type="ECO:0000313" key="2">
    <source>
        <dbReference type="EMBL" id="RXN33233.1"/>
    </source>
</evidence>
<dbReference type="AlphaFoldDB" id="A0A498NMV9"/>
<accession>A0A498NMV9</accession>
<evidence type="ECO:0000256" key="1">
    <source>
        <dbReference type="SAM" id="SignalP"/>
    </source>
</evidence>
<organism evidence="2 3">
    <name type="scientific">Labeo rohita</name>
    <name type="common">Indian major carp</name>
    <name type="synonym">Cyprinus rohita</name>
    <dbReference type="NCBI Taxonomy" id="84645"/>
    <lineage>
        <taxon>Eukaryota</taxon>
        <taxon>Metazoa</taxon>
        <taxon>Chordata</taxon>
        <taxon>Craniata</taxon>
        <taxon>Vertebrata</taxon>
        <taxon>Euteleostomi</taxon>
        <taxon>Actinopterygii</taxon>
        <taxon>Neopterygii</taxon>
        <taxon>Teleostei</taxon>
        <taxon>Ostariophysi</taxon>
        <taxon>Cypriniformes</taxon>
        <taxon>Cyprinidae</taxon>
        <taxon>Labeoninae</taxon>
        <taxon>Labeonini</taxon>
        <taxon>Labeo</taxon>
    </lineage>
</organism>